<feature type="non-terminal residue" evidence="1">
    <location>
        <position position="200"/>
    </location>
</feature>
<proteinExistence type="predicted"/>
<protein>
    <submittedName>
        <fullName evidence="1">1498_t:CDS:1</fullName>
    </submittedName>
</protein>
<comment type="caution">
    <text evidence="1">The sequence shown here is derived from an EMBL/GenBank/DDBJ whole genome shotgun (WGS) entry which is preliminary data.</text>
</comment>
<dbReference type="AlphaFoldDB" id="A0A9N9JPA3"/>
<name>A0A9N9JPA3_9GLOM</name>
<dbReference type="EMBL" id="CAJVPZ010058292">
    <property type="protein sequence ID" value="CAG8787852.1"/>
    <property type="molecule type" value="Genomic_DNA"/>
</dbReference>
<evidence type="ECO:0000313" key="2">
    <source>
        <dbReference type="Proteomes" id="UP000789396"/>
    </source>
</evidence>
<organism evidence="1 2">
    <name type="scientific">Racocetra fulgida</name>
    <dbReference type="NCBI Taxonomy" id="60492"/>
    <lineage>
        <taxon>Eukaryota</taxon>
        <taxon>Fungi</taxon>
        <taxon>Fungi incertae sedis</taxon>
        <taxon>Mucoromycota</taxon>
        <taxon>Glomeromycotina</taxon>
        <taxon>Glomeromycetes</taxon>
        <taxon>Diversisporales</taxon>
        <taxon>Gigasporaceae</taxon>
        <taxon>Racocetra</taxon>
    </lineage>
</organism>
<dbReference type="OrthoDB" id="2422453at2759"/>
<dbReference type="Proteomes" id="UP000789396">
    <property type="component" value="Unassembled WGS sequence"/>
</dbReference>
<evidence type="ECO:0000313" key="1">
    <source>
        <dbReference type="EMBL" id="CAG8787852.1"/>
    </source>
</evidence>
<reference evidence="1" key="1">
    <citation type="submission" date="2021-06" db="EMBL/GenBank/DDBJ databases">
        <authorList>
            <person name="Kallberg Y."/>
            <person name="Tangrot J."/>
            <person name="Rosling A."/>
        </authorList>
    </citation>
    <scope>NUCLEOTIDE SEQUENCE</scope>
    <source>
        <strain evidence="1">IN212</strain>
    </source>
</reference>
<keyword evidence="2" id="KW-1185">Reference proteome</keyword>
<sequence length="200" mass="23597">MKKLKDEEEITICQNHMTVRVRELKFIKELSRDRKKTHTQRIHENLPLYLRDLDRRGMENPIISNPIIGNNWVEKFAYLCNILKDERFNKRTNSESLELYFQIGELLAEKGWNDSAKNELNLYFTSSRGKLISRIAKRVLLLFNTYSQNAIQVVQDLNISVLSHMSEKDFNEVLLVEAKQLKEKEIASRDSQELILQRGM</sequence>
<gene>
    <name evidence="1" type="ORF">RFULGI_LOCUS16435</name>
</gene>
<accession>A0A9N9JPA3</accession>